<evidence type="ECO:0000313" key="8">
    <source>
        <dbReference type="Proteomes" id="UP000792457"/>
    </source>
</evidence>
<keyword evidence="3 5" id="KW-1133">Transmembrane helix</keyword>
<feature type="transmembrane region" description="Helical" evidence="5">
    <location>
        <begin position="259"/>
        <end position="280"/>
    </location>
</feature>
<evidence type="ECO:0000256" key="1">
    <source>
        <dbReference type="ARBA" id="ARBA00004141"/>
    </source>
</evidence>
<protein>
    <recommendedName>
        <fullName evidence="6">Ammonium transporter AmtB-like domain-containing protein</fullName>
    </recommendedName>
</protein>
<dbReference type="GO" id="GO:0097272">
    <property type="term" value="P:ammonium homeostasis"/>
    <property type="evidence" value="ECO:0007669"/>
    <property type="project" value="TreeGrafter"/>
</dbReference>
<organism evidence="7 8">
    <name type="scientific">Ladona fulva</name>
    <name type="common">Scarce chaser dragonfly</name>
    <name type="synonym">Libellula fulva</name>
    <dbReference type="NCBI Taxonomy" id="123851"/>
    <lineage>
        <taxon>Eukaryota</taxon>
        <taxon>Metazoa</taxon>
        <taxon>Ecdysozoa</taxon>
        <taxon>Arthropoda</taxon>
        <taxon>Hexapoda</taxon>
        <taxon>Insecta</taxon>
        <taxon>Pterygota</taxon>
        <taxon>Palaeoptera</taxon>
        <taxon>Odonata</taxon>
        <taxon>Epiprocta</taxon>
        <taxon>Anisoptera</taxon>
        <taxon>Libelluloidea</taxon>
        <taxon>Libellulidae</taxon>
        <taxon>Ladona</taxon>
    </lineage>
</organism>
<reference evidence="7" key="1">
    <citation type="submission" date="2013-04" db="EMBL/GenBank/DDBJ databases">
        <authorList>
            <person name="Qu J."/>
            <person name="Murali S.C."/>
            <person name="Bandaranaike D."/>
            <person name="Bellair M."/>
            <person name="Blankenburg K."/>
            <person name="Chao H."/>
            <person name="Dinh H."/>
            <person name="Doddapaneni H."/>
            <person name="Downs B."/>
            <person name="Dugan-Rocha S."/>
            <person name="Elkadiri S."/>
            <person name="Gnanaolivu R.D."/>
            <person name="Hernandez B."/>
            <person name="Javaid M."/>
            <person name="Jayaseelan J.C."/>
            <person name="Lee S."/>
            <person name="Li M."/>
            <person name="Ming W."/>
            <person name="Munidasa M."/>
            <person name="Muniz J."/>
            <person name="Nguyen L."/>
            <person name="Ongeri F."/>
            <person name="Osuji N."/>
            <person name="Pu L.-L."/>
            <person name="Puazo M."/>
            <person name="Qu C."/>
            <person name="Quiroz J."/>
            <person name="Raj R."/>
            <person name="Weissenberger G."/>
            <person name="Xin Y."/>
            <person name="Zou X."/>
            <person name="Han Y."/>
            <person name="Richards S."/>
            <person name="Worley K."/>
            <person name="Muzny D."/>
            <person name="Gibbs R."/>
        </authorList>
    </citation>
    <scope>NUCLEOTIDE SEQUENCE</scope>
    <source>
        <strain evidence="7">Sampled in the wild</strain>
    </source>
</reference>
<feature type="transmembrane region" description="Helical" evidence="5">
    <location>
        <begin position="114"/>
        <end position="137"/>
    </location>
</feature>
<feature type="domain" description="Ammonium transporter AmtB-like" evidence="6">
    <location>
        <begin position="14"/>
        <end position="317"/>
    </location>
</feature>
<dbReference type="AlphaFoldDB" id="A0A8K0NXV1"/>
<proteinExistence type="predicted"/>
<dbReference type="GO" id="GO:0005886">
    <property type="term" value="C:plasma membrane"/>
    <property type="evidence" value="ECO:0007669"/>
    <property type="project" value="TreeGrafter"/>
</dbReference>
<evidence type="ECO:0000256" key="4">
    <source>
        <dbReference type="ARBA" id="ARBA00023136"/>
    </source>
</evidence>
<dbReference type="InterPro" id="IPR024041">
    <property type="entry name" value="NH4_transpt_AmtB-like_dom"/>
</dbReference>
<name>A0A8K0NXV1_LADFU</name>
<dbReference type="PANTHER" id="PTHR11730:SF58">
    <property type="entry name" value="AMMONIUM TRANSPORTER"/>
    <property type="match status" value="1"/>
</dbReference>
<keyword evidence="2 5" id="KW-0812">Transmembrane</keyword>
<gene>
    <name evidence="7" type="ORF">J437_LFUL009106</name>
</gene>
<feature type="transmembrane region" description="Helical" evidence="5">
    <location>
        <begin position="144"/>
        <end position="164"/>
    </location>
</feature>
<dbReference type="Proteomes" id="UP000792457">
    <property type="component" value="Unassembled WGS sequence"/>
</dbReference>
<sequence length="416" mass="45660">MISHIFLRSGCCNLIDIFTFAGFGLLESGCVSLKNEVNIMVKNVADVVLGGLTYWMFGFGFSFGHGPFTNPFIAIGDFFLDVSIAQSDSKNQSNLTVASNYEGEEVSAGKIGPVYAAFLFQLSFATTATTIVSGAMAERCSFRAYCLFSLLNTVVYCVPAGWAWGEHGFLRVLGGVDIAGSGPVHLVGGTSAMVAAAMLGPRLGRYDLPRSLEPLPPGSPTNALMGLFMLWWGWLAFNSGSKTIPKRSTFGTSGHKWEFSARAAVVTMLASFGGGVVGLVHSFVRRQRRFHVIDLINAVLGSLVSVTGAWKHCSVISSPFKDDFEARPCNIVSKRWSNSSPFSKKILSEMNTNFSKERTQKNKHLLGIFHFRYLKLKYLTSLFIVIKNYTEEEGEERKAGKMGYKMHTNDRLSFVT</sequence>
<dbReference type="SUPFAM" id="SSF111352">
    <property type="entry name" value="Ammonium transporter"/>
    <property type="match status" value="1"/>
</dbReference>
<evidence type="ECO:0000259" key="6">
    <source>
        <dbReference type="Pfam" id="PF00909"/>
    </source>
</evidence>
<dbReference type="InterPro" id="IPR029020">
    <property type="entry name" value="Ammonium/urea_transptr"/>
</dbReference>
<dbReference type="EMBL" id="KZ308372">
    <property type="protein sequence ID" value="KAG8228455.1"/>
    <property type="molecule type" value="Genomic_DNA"/>
</dbReference>
<feature type="transmembrane region" description="Helical" evidence="5">
    <location>
        <begin position="184"/>
        <end position="201"/>
    </location>
</feature>
<evidence type="ECO:0000256" key="3">
    <source>
        <dbReference type="ARBA" id="ARBA00022989"/>
    </source>
</evidence>
<comment type="subcellular location">
    <subcellularLocation>
        <location evidence="1">Membrane</location>
        <topology evidence="1">Multi-pass membrane protein</topology>
    </subcellularLocation>
</comment>
<evidence type="ECO:0000256" key="2">
    <source>
        <dbReference type="ARBA" id="ARBA00022692"/>
    </source>
</evidence>
<keyword evidence="8" id="KW-1185">Reference proteome</keyword>
<evidence type="ECO:0000256" key="5">
    <source>
        <dbReference type="SAM" id="Phobius"/>
    </source>
</evidence>
<dbReference type="Gene3D" id="1.10.3430.10">
    <property type="entry name" value="Ammonium transporter AmtB like domains"/>
    <property type="match status" value="1"/>
</dbReference>
<reference evidence="7" key="2">
    <citation type="submission" date="2017-10" db="EMBL/GenBank/DDBJ databases">
        <title>Ladona fulva Genome sequencing and assembly.</title>
        <authorList>
            <person name="Murali S."/>
            <person name="Richards S."/>
            <person name="Bandaranaike D."/>
            <person name="Bellair M."/>
            <person name="Blankenburg K."/>
            <person name="Chao H."/>
            <person name="Dinh H."/>
            <person name="Doddapaneni H."/>
            <person name="Dugan-Rocha S."/>
            <person name="Elkadiri S."/>
            <person name="Gnanaolivu R."/>
            <person name="Hernandez B."/>
            <person name="Skinner E."/>
            <person name="Javaid M."/>
            <person name="Lee S."/>
            <person name="Li M."/>
            <person name="Ming W."/>
            <person name="Munidasa M."/>
            <person name="Muniz J."/>
            <person name="Nguyen L."/>
            <person name="Hughes D."/>
            <person name="Osuji N."/>
            <person name="Pu L.-L."/>
            <person name="Puazo M."/>
            <person name="Qu C."/>
            <person name="Quiroz J."/>
            <person name="Raj R."/>
            <person name="Weissenberger G."/>
            <person name="Xin Y."/>
            <person name="Zou X."/>
            <person name="Han Y."/>
            <person name="Worley K."/>
            <person name="Muzny D."/>
            <person name="Gibbs R."/>
        </authorList>
    </citation>
    <scope>NUCLEOTIDE SEQUENCE</scope>
    <source>
        <strain evidence="7">Sampled in the wild</strain>
    </source>
</reference>
<evidence type="ECO:0000313" key="7">
    <source>
        <dbReference type="EMBL" id="KAG8228455.1"/>
    </source>
</evidence>
<dbReference type="GO" id="GO:0008519">
    <property type="term" value="F:ammonium channel activity"/>
    <property type="evidence" value="ECO:0007669"/>
    <property type="project" value="InterPro"/>
</dbReference>
<accession>A0A8K0NXV1</accession>
<feature type="transmembrane region" description="Helical" evidence="5">
    <location>
        <begin position="44"/>
        <end position="63"/>
    </location>
</feature>
<dbReference type="OrthoDB" id="534912at2759"/>
<dbReference type="PANTHER" id="PTHR11730">
    <property type="entry name" value="AMMONIUM TRANSPORTER"/>
    <property type="match status" value="1"/>
</dbReference>
<dbReference type="Pfam" id="PF00909">
    <property type="entry name" value="Ammonium_transp"/>
    <property type="match status" value="1"/>
</dbReference>
<comment type="caution">
    <text evidence="7">The sequence shown here is derived from an EMBL/GenBank/DDBJ whole genome shotgun (WGS) entry which is preliminary data.</text>
</comment>
<keyword evidence="4 5" id="KW-0472">Membrane</keyword>
<feature type="transmembrane region" description="Helical" evidence="5">
    <location>
        <begin position="222"/>
        <end position="239"/>
    </location>
</feature>